<gene>
    <name evidence="4" type="ORF">ACFP3V_31675</name>
</gene>
<evidence type="ECO:0000256" key="2">
    <source>
        <dbReference type="SAM" id="MobiDB-lite"/>
    </source>
</evidence>
<sequence>MRQRLGLTLRFHDLRHTCVTLLLDMGVPPHIVRQIAGHSDVPRLAGRTAEGARDAEQPARLTPLAYRSA</sequence>
<accession>A0ABW1GE45</accession>
<dbReference type="InterPro" id="IPR013762">
    <property type="entry name" value="Integrase-like_cat_sf"/>
</dbReference>
<protein>
    <submittedName>
        <fullName evidence="4">Tyrosine-type recombinase/integrase</fullName>
    </submittedName>
</protein>
<evidence type="ECO:0000313" key="5">
    <source>
        <dbReference type="Proteomes" id="UP001596174"/>
    </source>
</evidence>
<name>A0ABW1GE45_9ACTN</name>
<keyword evidence="5" id="KW-1185">Reference proteome</keyword>
<feature type="domain" description="Tyr recombinase" evidence="3">
    <location>
        <begin position="4"/>
        <end position="41"/>
    </location>
</feature>
<comment type="caution">
    <text evidence="4">The sequence shown here is derived from an EMBL/GenBank/DDBJ whole genome shotgun (WGS) entry which is preliminary data.</text>
</comment>
<dbReference type="Proteomes" id="UP001596174">
    <property type="component" value="Unassembled WGS sequence"/>
</dbReference>
<dbReference type="Pfam" id="PF00589">
    <property type="entry name" value="Phage_integrase"/>
    <property type="match status" value="1"/>
</dbReference>
<dbReference type="RefSeq" id="WP_380591249.1">
    <property type="nucleotide sequence ID" value="NZ_JBHSQJ010000243.1"/>
</dbReference>
<dbReference type="InterPro" id="IPR002104">
    <property type="entry name" value="Integrase_catalytic"/>
</dbReference>
<feature type="region of interest" description="Disordered" evidence="2">
    <location>
        <begin position="46"/>
        <end position="69"/>
    </location>
</feature>
<evidence type="ECO:0000256" key="1">
    <source>
        <dbReference type="ARBA" id="ARBA00023172"/>
    </source>
</evidence>
<evidence type="ECO:0000259" key="3">
    <source>
        <dbReference type="Pfam" id="PF00589"/>
    </source>
</evidence>
<dbReference type="EMBL" id="JBHSQJ010000243">
    <property type="protein sequence ID" value="MFC5911751.1"/>
    <property type="molecule type" value="Genomic_DNA"/>
</dbReference>
<dbReference type="Gene3D" id="1.10.443.10">
    <property type="entry name" value="Intergrase catalytic core"/>
    <property type="match status" value="1"/>
</dbReference>
<reference evidence="5" key="1">
    <citation type="journal article" date="2019" name="Int. J. Syst. Evol. Microbiol.">
        <title>The Global Catalogue of Microorganisms (GCM) 10K type strain sequencing project: providing services to taxonomists for standard genome sequencing and annotation.</title>
        <authorList>
            <consortium name="The Broad Institute Genomics Platform"/>
            <consortium name="The Broad Institute Genome Sequencing Center for Infectious Disease"/>
            <person name="Wu L."/>
            <person name="Ma J."/>
        </authorList>
    </citation>
    <scope>NUCLEOTIDE SEQUENCE [LARGE SCALE GENOMIC DNA]</scope>
    <source>
        <strain evidence="5">JCM 4816</strain>
    </source>
</reference>
<evidence type="ECO:0000313" key="4">
    <source>
        <dbReference type="EMBL" id="MFC5911751.1"/>
    </source>
</evidence>
<dbReference type="SUPFAM" id="SSF56349">
    <property type="entry name" value="DNA breaking-rejoining enzymes"/>
    <property type="match status" value="1"/>
</dbReference>
<dbReference type="InterPro" id="IPR011010">
    <property type="entry name" value="DNA_brk_join_enz"/>
</dbReference>
<keyword evidence="1" id="KW-0233">DNA recombination</keyword>
<proteinExistence type="predicted"/>
<organism evidence="4 5">
    <name type="scientific">Streptacidiphilus monticola</name>
    <dbReference type="NCBI Taxonomy" id="2161674"/>
    <lineage>
        <taxon>Bacteria</taxon>
        <taxon>Bacillati</taxon>
        <taxon>Actinomycetota</taxon>
        <taxon>Actinomycetes</taxon>
        <taxon>Kitasatosporales</taxon>
        <taxon>Streptomycetaceae</taxon>
        <taxon>Streptacidiphilus</taxon>
    </lineage>
</organism>